<dbReference type="PIRSF" id="PIRSF006091">
    <property type="entry name" value="E_trnsport_RnfG"/>
    <property type="match status" value="1"/>
</dbReference>
<dbReference type="InterPro" id="IPR010209">
    <property type="entry name" value="Ion_transpt_RnfG/RsxG"/>
</dbReference>
<evidence type="ECO:0000313" key="13">
    <source>
        <dbReference type="Proteomes" id="UP000219020"/>
    </source>
</evidence>
<dbReference type="Proteomes" id="UP000219020">
    <property type="component" value="Unassembled WGS sequence"/>
</dbReference>
<feature type="domain" description="FMN-binding" evidence="11">
    <location>
        <begin position="100"/>
        <end position="192"/>
    </location>
</feature>
<evidence type="ECO:0000313" key="12">
    <source>
        <dbReference type="EMBL" id="PCS22560.1"/>
    </source>
</evidence>
<protein>
    <recommendedName>
        <fullName evidence="9">Ion-translocating oxidoreductase complex subunit G</fullName>
        <ecNumber evidence="9">7.-.-.-</ecNumber>
    </recommendedName>
    <alternativeName>
        <fullName evidence="9">Rnf electron transport complex subunit G</fullName>
    </alternativeName>
</protein>
<dbReference type="GO" id="GO:0005886">
    <property type="term" value="C:plasma membrane"/>
    <property type="evidence" value="ECO:0007669"/>
    <property type="project" value="UniProtKB-SubCell"/>
</dbReference>
<dbReference type="InterPro" id="IPR007329">
    <property type="entry name" value="FMN-bd"/>
</dbReference>
<dbReference type="NCBIfam" id="NF002519">
    <property type="entry name" value="PRK01908.1"/>
    <property type="match status" value="1"/>
</dbReference>
<dbReference type="GO" id="GO:0009055">
    <property type="term" value="F:electron transfer activity"/>
    <property type="evidence" value="ECO:0007669"/>
    <property type="project" value="InterPro"/>
</dbReference>
<keyword evidence="13" id="KW-1185">Reference proteome</keyword>
<evidence type="ECO:0000259" key="11">
    <source>
        <dbReference type="SMART" id="SM00900"/>
    </source>
</evidence>
<feature type="signal peptide" evidence="10">
    <location>
        <begin position="1"/>
        <end position="24"/>
    </location>
</feature>
<evidence type="ECO:0000256" key="5">
    <source>
        <dbReference type="ARBA" id="ARBA00022692"/>
    </source>
</evidence>
<dbReference type="Pfam" id="PF04205">
    <property type="entry name" value="FMN_bind"/>
    <property type="match status" value="1"/>
</dbReference>
<dbReference type="GO" id="GO:0010181">
    <property type="term" value="F:FMN binding"/>
    <property type="evidence" value="ECO:0007669"/>
    <property type="project" value="InterPro"/>
</dbReference>
<name>A0A2A5T357_9GAMM</name>
<keyword evidence="5 9" id="KW-0812">Transmembrane</keyword>
<evidence type="ECO:0000256" key="2">
    <source>
        <dbReference type="ARBA" id="ARBA00022553"/>
    </source>
</evidence>
<evidence type="ECO:0000256" key="9">
    <source>
        <dbReference type="HAMAP-Rule" id="MF_00479"/>
    </source>
</evidence>
<keyword evidence="3 9" id="KW-0285">Flavoprotein</keyword>
<evidence type="ECO:0000256" key="3">
    <source>
        <dbReference type="ARBA" id="ARBA00022630"/>
    </source>
</evidence>
<evidence type="ECO:0000256" key="10">
    <source>
        <dbReference type="SAM" id="SignalP"/>
    </source>
</evidence>
<keyword evidence="4 9" id="KW-0288">FMN</keyword>
<dbReference type="AlphaFoldDB" id="A0A2A5T357"/>
<keyword evidence="6 9" id="KW-1278">Translocase</keyword>
<dbReference type="GeneID" id="66951786"/>
<comment type="similarity">
    <text evidence="9">Belongs to the RnfG family.</text>
</comment>
<dbReference type="PANTHER" id="PTHR36118">
    <property type="entry name" value="ION-TRANSLOCATING OXIDOREDUCTASE COMPLEX SUBUNIT G"/>
    <property type="match status" value="1"/>
</dbReference>
<organism evidence="12 13">
    <name type="scientific">Candidatus Enterovibrio escicola</name>
    <dbReference type="NCBI Taxonomy" id="1927127"/>
    <lineage>
        <taxon>Bacteria</taxon>
        <taxon>Pseudomonadati</taxon>
        <taxon>Pseudomonadota</taxon>
        <taxon>Gammaproteobacteria</taxon>
        <taxon>Vibrionales</taxon>
        <taxon>Vibrionaceae</taxon>
        <taxon>Enterovibrio</taxon>
    </lineage>
</organism>
<gene>
    <name evidence="9" type="primary">rnfG</name>
    <name evidence="12" type="ORF">BTN49_1781</name>
</gene>
<feature type="chain" id="PRO_5012472791" description="Ion-translocating oxidoreductase complex subunit G" evidence="10">
    <location>
        <begin position="25"/>
        <end position="210"/>
    </location>
</feature>
<dbReference type="NCBIfam" id="TIGR01947">
    <property type="entry name" value="rnfG"/>
    <property type="match status" value="1"/>
</dbReference>
<keyword evidence="7 9" id="KW-0249">Electron transport</keyword>
<reference evidence="13" key="1">
    <citation type="submission" date="2017-04" db="EMBL/GenBank/DDBJ databases">
        <title>Genome evolution of the luminous symbionts of deep sea anglerfish.</title>
        <authorList>
            <person name="Hendry T.A."/>
        </authorList>
    </citation>
    <scope>NUCLEOTIDE SEQUENCE [LARGE SCALE GENOMIC DNA]</scope>
</reference>
<sequence>MIRAMKNNGAILALAALFSTGIVAITDALTKDTIAEQELQQLLQVLNQVLPATMHDNILSQNCTLVSSPELGTDDKMPVYIATKNGKPTGMVVKAFAQNGYNGAIKVLVGVDTNNTVVGVRVLQHNETVGLGDRIDLNISNWILSFSGKSINSADDKRWAVHKDGGQFNQFTGATITPRAIVNAVRKVSTFLFHHKNQILYQPSDCSDEL</sequence>
<dbReference type="EC" id="7.-.-.-" evidence="9"/>
<accession>A0A2A5T357</accession>
<evidence type="ECO:0000256" key="1">
    <source>
        <dbReference type="ARBA" id="ARBA00022448"/>
    </source>
</evidence>
<dbReference type="RefSeq" id="WP_097356562.1">
    <property type="nucleotide sequence ID" value="NZ_CAWNJE010000011.1"/>
</dbReference>
<keyword evidence="2 9" id="KW-0597">Phosphoprotein</keyword>
<dbReference type="SMART" id="SM00900">
    <property type="entry name" value="FMN_bind"/>
    <property type="match status" value="1"/>
</dbReference>
<evidence type="ECO:0000256" key="6">
    <source>
        <dbReference type="ARBA" id="ARBA00022967"/>
    </source>
</evidence>
<comment type="function">
    <text evidence="9">Part of a membrane-bound complex that couples electron transfer with translocation of ions across the membrane.</text>
</comment>
<feature type="modified residue" description="FMN phosphoryl threonine" evidence="9">
    <location>
        <position position="175"/>
    </location>
</feature>
<dbReference type="HAMAP" id="MF_00479">
    <property type="entry name" value="RsxG_RnfG"/>
    <property type="match status" value="1"/>
</dbReference>
<dbReference type="GO" id="GO:0022900">
    <property type="term" value="P:electron transport chain"/>
    <property type="evidence" value="ECO:0007669"/>
    <property type="project" value="UniProtKB-UniRule"/>
</dbReference>
<evidence type="ECO:0000256" key="8">
    <source>
        <dbReference type="ARBA" id="ARBA00022989"/>
    </source>
</evidence>
<keyword evidence="10" id="KW-0732">Signal</keyword>
<comment type="subcellular location">
    <subcellularLocation>
        <location evidence="9">Cell inner membrane</location>
        <topology evidence="9">Single-pass membrane protein</topology>
    </subcellularLocation>
</comment>
<keyword evidence="9" id="KW-0472">Membrane</keyword>
<comment type="subunit">
    <text evidence="9">The complex is composed of six subunits: RnfA, RnfB, RnfC, RnfD, RnfE and RnfG.</text>
</comment>
<keyword evidence="9" id="KW-0997">Cell inner membrane</keyword>
<keyword evidence="8 9" id="KW-1133">Transmembrane helix</keyword>
<keyword evidence="9" id="KW-1003">Cell membrane</keyword>
<proteinExistence type="inferred from homology"/>
<evidence type="ECO:0000256" key="7">
    <source>
        <dbReference type="ARBA" id="ARBA00022982"/>
    </source>
</evidence>
<comment type="cofactor">
    <cofactor evidence="9">
        <name>FMN</name>
        <dbReference type="ChEBI" id="CHEBI:58210"/>
    </cofactor>
</comment>
<comment type="caution">
    <text evidence="12">The sequence shown here is derived from an EMBL/GenBank/DDBJ whole genome shotgun (WGS) entry which is preliminary data.</text>
</comment>
<evidence type="ECO:0000256" key="4">
    <source>
        <dbReference type="ARBA" id="ARBA00022643"/>
    </source>
</evidence>
<dbReference type="EMBL" id="NBYY01000016">
    <property type="protein sequence ID" value="PCS22560.1"/>
    <property type="molecule type" value="Genomic_DNA"/>
</dbReference>
<keyword evidence="1 9" id="KW-0813">Transport</keyword>
<dbReference type="PANTHER" id="PTHR36118:SF1">
    <property type="entry name" value="ION-TRANSLOCATING OXIDOREDUCTASE COMPLEX SUBUNIT G"/>
    <property type="match status" value="1"/>
</dbReference>